<dbReference type="AlphaFoldDB" id="A0A2H0N7D0"/>
<sequence>MPWRSNIGNSITGGIFRFFWRSGILDTQSGFRALSNSFIKKIIYDIKPGRYETEMRILIKALRDGHNVGSVKISTVYFDNNKNSKFNPVSDSFKVLKQFLLFAILGFSDWVLDYSIFILLSLSFSVFFLWAHITSKVISVIYYFYVNKYIVFNSYRHGLYEFLRYLLVVSFNILITSSLLYLLVSYFQFSQFMAKPLVDVLMFTANFFILKSFVYSKK</sequence>
<evidence type="ECO:0000256" key="1">
    <source>
        <dbReference type="ARBA" id="ARBA00004141"/>
    </source>
</evidence>
<evidence type="ECO:0000259" key="7">
    <source>
        <dbReference type="Pfam" id="PF04138"/>
    </source>
</evidence>
<comment type="subcellular location">
    <subcellularLocation>
        <location evidence="1">Membrane</location>
        <topology evidence="1">Multi-pass membrane protein</topology>
    </subcellularLocation>
</comment>
<reference evidence="8 9" key="1">
    <citation type="submission" date="2017-09" db="EMBL/GenBank/DDBJ databases">
        <title>Depth-based differentiation of microbial function through sediment-hosted aquifers and enrichment of novel symbionts in the deep terrestrial subsurface.</title>
        <authorList>
            <person name="Probst A.J."/>
            <person name="Ladd B."/>
            <person name="Jarett J.K."/>
            <person name="Geller-Mcgrath D.E."/>
            <person name="Sieber C.M."/>
            <person name="Emerson J.B."/>
            <person name="Anantharaman K."/>
            <person name="Thomas B.C."/>
            <person name="Malmstrom R."/>
            <person name="Stieglmeier M."/>
            <person name="Klingl A."/>
            <person name="Woyke T."/>
            <person name="Ryan C.M."/>
            <person name="Banfield J.F."/>
        </authorList>
    </citation>
    <scope>NUCLEOTIDE SEQUENCE [LARGE SCALE GENOMIC DNA]</scope>
    <source>
        <strain evidence="8">CG11_big_fil_rev_8_21_14_0_20_35_14</strain>
    </source>
</reference>
<dbReference type="PANTHER" id="PTHR38459:SF1">
    <property type="entry name" value="PROPHAGE BACTOPRENOL-LINKED GLUCOSE TRANSLOCASE HOMOLOG"/>
    <property type="match status" value="1"/>
</dbReference>
<dbReference type="Proteomes" id="UP000229893">
    <property type="component" value="Unassembled WGS sequence"/>
</dbReference>
<dbReference type="GO" id="GO:0005886">
    <property type="term" value="C:plasma membrane"/>
    <property type="evidence" value="ECO:0007669"/>
    <property type="project" value="TreeGrafter"/>
</dbReference>
<accession>A0A2H0N7D0</accession>
<keyword evidence="5 6" id="KW-0472">Membrane</keyword>
<organism evidence="8 9">
    <name type="scientific">Candidatus Liptonbacteria bacterium CG11_big_fil_rev_8_21_14_0_20_35_14</name>
    <dbReference type="NCBI Taxonomy" id="1974634"/>
    <lineage>
        <taxon>Bacteria</taxon>
        <taxon>Candidatus Liptoniibacteriota</taxon>
    </lineage>
</organism>
<gene>
    <name evidence="8" type="ORF">COV57_02480</name>
</gene>
<evidence type="ECO:0000256" key="6">
    <source>
        <dbReference type="SAM" id="Phobius"/>
    </source>
</evidence>
<dbReference type="InterPro" id="IPR007267">
    <property type="entry name" value="GtrA_DPMS_TM"/>
</dbReference>
<proteinExistence type="inferred from homology"/>
<keyword evidence="4 6" id="KW-1133">Transmembrane helix</keyword>
<evidence type="ECO:0000313" key="9">
    <source>
        <dbReference type="Proteomes" id="UP000229893"/>
    </source>
</evidence>
<feature type="transmembrane region" description="Helical" evidence="6">
    <location>
        <begin position="99"/>
        <end position="120"/>
    </location>
</feature>
<comment type="similarity">
    <text evidence="2">Belongs to the GtrA family.</text>
</comment>
<dbReference type="GO" id="GO:0000271">
    <property type="term" value="P:polysaccharide biosynthetic process"/>
    <property type="evidence" value="ECO:0007669"/>
    <property type="project" value="InterPro"/>
</dbReference>
<name>A0A2H0N7D0_9BACT</name>
<feature type="transmembrane region" description="Helical" evidence="6">
    <location>
        <begin position="126"/>
        <end position="145"/>
    </location>
</feature>
<protein>
    <recommendedName>
        <fullName evidence="7">GtrA/DPMS transmembrane domain-containing protein</fullName>
    </recommendedName>
</protein>
<dbReference type="PANTHER" id="PTHR38459">
    <property type="entry name" value="PROPHAGE BACTOPRENOL-LINKED GLUCOSE TRANSLOCASE HOMOLOG"/>
    <property type="match status" value="1"/>
</dbReference>
<comment type="caution">
    <text evidence="8">The sequence shown here is derived from an EMBL/GenBank/DDBJ whole genome shotgun (WGS) entry which is preliminary data.</text>
</comment>
<dbReference type="InterPro" id="IPR051401">
    <property type="entry name" value="GtrA_CellWall_Glycosyl"/>
</dbReference>
<dbReference type="EMBL" id="PCWO01000035">
    <property type="protein sequence ID" value="PIR04804.1"/>
    <property type="molecule type" value="Genomic_DNA"/>
</dbReference>
<evidence type="ECO:0000256" key="3">
    <source>
        <dbReference type="ARBA" id="ARBA00022692"/>
    </source>
</evidence>
<evidence type="ECO:0000256" key="5">
    <source>
        <dbReference type="ARBA" id="ARBA00023136"/>
    </source>
</evidence>
<evidence type="ECO:0000256" key="2">
    <source>
        <dbReference type="ARBA" id="ARBA00009399"/>
    </source>
</evidence>
<evidence type="ECO:0000313" key="8">
    <source>
        <dbReference type="EMBL" id="PIR04804.1"/>
    </source>
</evidence>
<feature type="transmembrane region" description="Helical" evidence="6">
    <location>
        <begin position="165"/>
        <end position="184"/>
    </location>
</feature>
<feature type="transmembrane region" description="Helical" evidence="6">
    <location>
        <begin position="196"/>
        <end position="214"/>
    </location>
</feature>
<dbReference type="Pfam" id="PF04138">
    <property type="entry name" value="GtrA_DPMS_TM"/>
    <property type="match status" value="1"/>
</dbReference>
<keyword evidence="3 6" id="KW-0812">Transmembrane</keyword>
<evidence type="ECO:0000256" key="4">
    <source>
        <dbReference type="ARBA" id="ARBA00022989"/>
    </source>
</evidence>
<feature type="domain" description="GtrA/DPMS transmembrane" evidence="7">
    <location>
        <begin position="102"/>
        <end position="214"/>
    </location>
</feature>